<dbReference type="Pfam" id="PF07690">
    <property type="entry name" value="MFS_1"/>
    <property type="match status" value="1"/>
</dbReference>
<dbReference type="Gene3D" id="1.20.1250.20">
    <property type="entry name" value="MFS general substrate transporter like domains"/>
    <property type="match status" value="2"/>
</dbReference>
<organism evidence="9 10">
    <name type="scientific">Wickerhamomyces anomalus (strain ATCC 58044 / CBS 1984 / NCYC 433 / NRRL Y-366-8)</name>
    <name type="common">Yeast</name>
    <name type="synonym">Hansenula anomala</name>
    <dbReference type="NCBI Taxonomy" id="683960"/>
    <lineage>
        <taxon>Eukaryota</taxon>
        <taxon>Fungi</taxon>
        <taxon>Dikarya</taxon>
        <taxon>Ascomycota</taxon>
        <taxon>Saccharomycotina</taxon>
        <taxon>Saccharomycetes</taxon>
        <taxon>Phaffomycetales</taxon>
        <taxon>Wickerhamomycetaceae</taxon>
        <taxon>Wickerhamomyces</taxon>
    </lineage>
</organism>
<evidence type="ECO:0000256" key="6">
    <source>
        <dbReference type="ARBA" id="ARBA00037968"/>
    </source>
</evidence>
<feature type="transmembrane region" description="Helical" evidence="7">
    <location>
        <begin position="434"/>
        <end position="458"/>
    </location>
</feature>
<feature type="transmembrane region" description="Helical" evidence="7">
    <location>
        <begin position="86"/>
        <end position="104"/>
    </location>
</feature>
<dbReference type="FunFam" id="1.20.1250.20:FF:000064">
    <property type="entry name" value="MFS allantoate transporter"/>
    <property type="match status" value="1"/>
</dbReference>
<reference evidence="9 10" key="1">
    <citation type="journal article" date="2016" name="Proc. Natl. Acad. Sci. U.S.A.">
        <title>Comparative genomics of biotechnologically important yeasts.</title>
        <authorList>
            <person name="Riley R."/>
            <person name="Haridas S."/>
            <person name="Wolfe K.H."/>
            <person name="Lopes M.R."/>
            <person name="Hittinger C.T."/>
            <person name="Goeker M."/>
            <person name="Salamov A.A."/>
            <person name="Wisecaver J.H."/>
            <person name="Long T.M."/>
            <person name="Calvey C.H."/>
            <person name="Aerts A.L."/>
            <person name="Barry K.W."/>
            <person name="Choi C."/>
            <person name="Clum A."/>
            <person name="Coughlan A.Y."/>
            <person name="Deshpande S."/>
            <person name="Douglass A.P."/>
            <person name="Hanson S.J."/>
            <person name="Klenk H.-P."/>
            <person name="LaButti K.M."/>
            <person name="Lapidus A."/>
            <person name="Lindquist E.A."/>
            <person name="Lipzen A.M."/>
            <person name="Meier-Kolthoff J.P."/>
            <person name="Ohm R.A."/>
            <person name="Otillar R.P."/>
            <person name="Pangilinan J.L."/>
            <person name="Peng Y."/>
            <person name="Rokas A."/>
            <person name="Rosa C.A."/>
            <person name="Scheuner C."/>
            <person name="Sibirny A.A."/>
            <person name="Slot J.C."/>
            <person name="Stielow J.B."/>
            <person name="Sun H."/>
            <person name="Kurtzman C.P."/>
            <person name="Blackwell M."/>
            <person name="Grigoriev I.V."/>
            <person name="Jeffries T.W."/>
        </authorList>
    </citation>
    <scope>NUCLEOTIDE SEQUENCE [LARGE SCALE GENOMIC DNA]</scope>
    <source>
        <strain evidence="10">ATCC 58044 / CBS 1984 / NCYC 433 / NRRL Y-366-8</strain>
    </source>
</reference>
<comment type="subcellular location">
    <subcellularLocation>
        <location evidence="1">Membrane</location>
        <topology evidence="1">Multi-pass membrane protein</topology>
    </subcellularLocation>
</comment>
<protein>
    <recommendedName>
        <fullName evidence="8">Major facilitator superfamily (MFS) profile domain-containing protein</fullName>
    </recommendedName>
</protein>
<comment type="similarity">
    <text evidence="6">Belongs to the major facilitator superfamily. Allantoate permease family.</text>
</comment>
<evidence type="ECO:0000256" key="5">
    <source>
        <dbReference type="ARBA" id="ARBA00023136"/>
    </source>
</evidence>
<evidence type="ECO:0000259" key="8">
    <source>
        <dbReference type="PROSITE" id="PS50850"/>
    </source>
</evidence>
<evidence type="ECO:0000256" key="2">
    <source>
        <dbReference type="ARBA" id="ARBA00022448"/>
    </source>
</evidence>
<keyword evidence="5 7" id="KW-0472">Membrane</keyword>
<dbReference type="EMBL" id="KV454210">
    <property type="protein sequence ID" value="ODQ59896.1"/>
    <property type="molecule type" value="Genomic_DNA"/>
</dbReference>
<keyword evidence="4 7" id="KW-1133">Transmembrane helix</keyword>
<dbReference type="PROSITE" id="PS50850">
    <property type="entry name" value="MFS"/>
    <property type="match status" value="1"/>
</dbReference>
<proteinExistence type="inferred from homology"/>
<accession>A0A1E3P337</accession>
<dbReference type="GeneID" id="30202864"/>
<dbReference type="SUPFAM" id="SSF103473">
    <property type="entry name" value="MFS general substrate transporter"/>
    <property type="match status" value="1"/>
</dbReference>
<evidence type="ECO:0000256" key="4">
    <source>
        <dbReference type="ARBA" id="ARBA00022989"/>
    </source>
</evidence>
<dbReference type="RefSeq" id="XP_019039103.1">
    <property type="nucleotide sequence ID" value="XM_019185618.1"/>
</dbReference>
<dbReference type="PANTHER" id="PTHR43791:SF1">
    <property type="entry name" value="ALLANTOATE PERMEASE"/>
    <property type="match status" value="1"/>
</dbReference>
<dbReference type="InterPro" id="IPR011701">
    <property type="entry name" value="MFS"/>
</dbReference>
<feature type="transmembrane region" description="Helical" evidence="7">
    <location>
        <begin position="140"/>
        <end position="163"/>
    </location>
</feature>
<keyword evidence="10" id="KW-1185">Reference proteome</keyword>
<feature type="transmembrane region" description="Helical" evidence="7">
    <location>
        <begin position="315"/>
        <end position="336"/>
    </location>
</feature>
<feature type="domain" description="Major facilitator superfamily (MFS) profile" evidence="8">
    <location>
        <begin position="49"/>
        <end position="462"/>
    </location>
</feature>
<dbReference type="InterPro" id="IPR036259">
    <property type="entry name" value="MFS_trans_sf"/>
</dbReference>
<gene>
    <name evidence="9" type="ORF">WICANDRAFT_83918</name>
</gene>
<evidence type="ECO:0000256" key="1">
    <source>
        <dbReference type="ARBA" id="ARBA00004141"/>
    </source>
</evidence>
<feature type="transmembrane region" description="Helical" evidence="7">
    <location>
        <begin position="116"/>
        <end position="134"/>
    </location>
</feature>
<dbReference type="GO" id="GO:0022857">
    <property type="term" value="F:transmembrane transporter activity"/>
    <property type="evidence" value="ECO:0007669"/>
    <property type="project" value="InterPro"/>
</dbReference>
<feature type="transmembrane region" description="Helical" evidence="7">
    <location>
        <begin position="175"/>
        <end position="196"/>
    </location>
</feature>
<feature type="transmembrane region" description="Helical" evidence="7">
    <location>
        <begin position="343"/>
        <end position="364"/>
    </location>
</feature>
<dbReference type="Proteomes" id="UP000094112">
    <property type="component" value="Unassembled WGS sequence"/>
</dbReference>
<feature type="transmembrane region" description="Helical" evidence="7">
    <location>
        <begin position="402"/>
        <end position="422"/>
    </location>
</feature>
<dbReference type="GO" id="GO:0016020">
    <property type="term" value="C:membrane"/>
    <property type="evidence" value="ECO:0007669"/>
    <property type="project" value="UniProtKB-SubCell"/>
</dbReference>
<evidence type="ECO:0000313" key="10">
    <source>
        <dbReference type="Proteomes" id="UP000094112"/>
    </source>
</evidence>
<keyword evidence="2" id="KW-0813">Transport</keyword>
<name>A0A1E3P337_WICAA</name>
<feature type="transmembrane region" description="Helical" evidence="7">
    <location>
        <begin position="279"/>
        <end position="303"/>
    </location>
</feature>
<dbReference type="AlphaFoldDB" id="A0A1E3P337"/>
<feature type="transmembrane region" description="Helical" evidence="7">
    <location>
        <begin position="370"/>
        <end position="390"/>
    </location>
</feature>
<keyword evidence="3 7" id="KW-0812">Transmembrane</keyword>
<evidence type="ECO:0000256" key="7">
    <source>
        <dbReference type="SAM" id="Phobius"/>
    </source>
</evidence>
<evidence type="ECO:0000256" key="3">
    <source>
        <dbReference type="ARBA" id="ARBA00022692"/>
    </source>
</evidence>
<dbReference type="PANTHER" id="PTHR43791">
    <property type="entry name" value="PERMEASE-RELATED"/>
    <property type="match status" value="1"/>
</dbReference>
<dbReference type="InterPro" id="IPR020846">
    <property type="entry name" value="MFS_dom"/>
</dbReference>
<dbReference type="OrthoDB" id="6730379at2759"/>
<dbReference type="CDD" id="cd17327">
    <property type="entry name" value="MFS_FEN2_like"/>
    <property type="match status" value="1"/>
</dbReference>
<sequence>MSTEPSNNDHINHHKTSVDAAFDLSLQSQGIEITPEINKSLLRKIDLFIQPIIWAVYTLQYMDKVTNNYAGVMGIQRDLKLHSNEFSWLGTGFYLAYLIAEFPISQALQRLPFIKTLSSCIVIWGIVLCAHAGAHNSAQIITARVFLGVFEASVTPGFVILSSQWYRKEEQFARIAYWFSCNGAGNLIGGAIAYGLAHHAKSLSIEPWRVLFIVTGLMTILFGVIFFFYVPENPSKAWFLTDEEKLYQVQRIRKNQQGYGTRKFKKYQVIEAFKDVRTWIYIIWGLTAQIPNGGLGSFGSILLNQTLGYSKEKSLLMGLPQGAIQVASGIITGYIATRTGKRVIVGVGCCIITLIGSCLLAFTHHPHSQLAGYYLFPFYAIGMVTILASITSDAAGHTKKLTVSATFLVSYCVGNVIGPQTFRDKDAPQYQPARVTMAACLAVCTVDLFILLVVNTFVNNQRDKKFAEDPNYYTAPENSEFLDLTDFENKNFRYSY</sequence>
<dbReference type="STRING" id="683960.A0A1E3P337"/>
<feature type="transmembrane region" description="Helical" evidence="7">
    <location>
        <begin position="208"/>
        <end position="230"/>
    </location>
</feature>
<evidence type="ECO:0000313" key="9">
    <source>
        <dbReference type="EMBL" id="ODQ59896.1"/>
    </source>
</evidence>